<comment type="caution">
    <text evidence="1">The sequence shown here is derived from an EMBL/GenBank/DDBJ whole genome shotgun (WGS) entry which is preliminary data.</text>
</comment>
<dbReference type="EMBL" id="BARS01021309">
    <property type="protein sequence ID" value="GAG02135.1"/>
    <property type="molecule type" value="Genomic_DNA"/>
</dbReference>
<protein>
    <submittedName>
        <fullName evidence="1">Uncharacterized protein</fullName>
    </submittedName>
</protein>
<gene>
    <name evidence="1" type="ORF">S01H1_34247</name>
</gene>
<evidence type="ECO:0000313" key="1">
    <source>
        <dbReference type="EMBL" id="GAG02135.1"/>
    </source>
</evidence>
<reference evidence="1" key="1">
    <citation type="journal article" date="2014" name="Front. Microbiol.">
        <title>High frequency of phylogenetically diverse reductive dehalogenase-homologous genes in deep subseafloor sedimentary metagenomes.</title>
        <authorList>
            <person name="Kawai M."/>
            <person name="Futagami T."/>
            <person name="Toyoda A."/>
            <person name="Takaki Y."/>
            <person name="Nishi S."/>
            <person name="Hori S."/>
            <person name="Arai W."/>
            <person name="Tsubouchi T."/>
            <person name="Morono Y."/>
            <person name="Uchiyama I."/>
            <person name="Ito T."/>
            <person name="Fujiyama A."/>
            <person name="Inagaki F."/>
            <person name="Takami H."/>
        </authorList>
    </citation>
    <scope>NUCLEOTIDE SEQUENCE</scope>
    <source>
        <strain evidence="1">Expedition CK06-06</strain>
    </source>
</reference>
<name>X0U9B5_9ZZZZ</name>
<dbReference type="AlphaFoldDB" id="X0U9B5"/>
<feature type="non-terminal residue" evidence="1">
    <location>
        <position position="1"/>
    </location>
</feature>
<proteinExistence type="predicted"/>
<sequence length="226" mass="25867">TRKPESVKPSILWANALNIADVLTLLSLARARYYSTLAVEKSLGPEYSIGWGLIAREVVGNWDIVSISNLGRFISEALTFIENNPSWLKESGFTPSIYLFTQAQISHFTAPSILKMGLYWVSIEVIASTYIDSKGLKITNKKERVKRFITDRGYTGSTWDFLEEVINDWYAARNELFHEGKEKLPVELLTKRGKQIRDFTSLVFVEMLQQQDEASKKQIATRMQNY</sequence>
<organism evidence="1">
    <name type="scientific">marine sediment metagenome</name>
    <dbReference type="NCBI Taxonomy" id="412755"/>
    <lineage>
        <taxon>unclassified sequences</taxon>
        <taxon>metagenomes</taxon>
        <taxon>ecological metagenomes</taxon>
    </lineage>
</organism>
<accession>X0U9B5</accession>